<accession>A0AAW1Y450</accession>
<feature type="region of interest" description="Disordered" evidence="1">
    <location>
        <begin position="175"/>
        <end position="206"/>
    </location>
</feature>
<evidence type="ECO:0000313" key="4">
    <source>
        <dbReference type="Proteomes" id="UP001457282"/>
    </source>
</evidence>
<dbReference type="AlphaFoldDB" id="A0AAW1Y450"/>
<name>A0AAW1Y450_RUBAR</name>
<dbReference type="Pfam" id="PF13952">
    <property type="entry name" value="DUF4216"/>
    <property type="match status" value="1"/>
</dbReference>
<sequence length="206" mass="23879">MTMGSHEDEACTYYGKLVNVVKVQFQDGFKVILFNCEWYDTENKNNRVKRDYHLTSVDINSRWYIDDPYVLAIEAHQVFYLDDPKLGDPWKVVQRIQPRHVWDMPEKEDIEDDRSSANIDENMEYDDGDTNMEGEVQVENDEIDTSLVRNDVEPETIIVDASSRSLLFGIDNDNDFIDDEDVMGDDELSSNENEDAVCSEPDSDLE</sequence>
<keyword evidence="4" id="KW-1185">Reference proteome</keyword>
<dbReference type="Proteomes" id="UP001457282">
    <property type="component" value="Unassembled WGS sequence"/>
</dbReference>
<gene>
    <name evidence="3" type="ORF">M0R45_009596</name>
</gene>
<evidence type="ECO:0000313" key="3">
    <source>
        <dbReference type="EMBL" id="KAK9944011.1"/>
    </source>
</evidence>
<comment type="caution">
    <text evidence="3">The sequence shown here is derived from an EMBL/GenBank/DDBJ whole genome shotgun (WGS) entry which is preliminary data.</text>
</comment>
<dbReference type="PANTHER" id="PTHR48258:SF6">
    <property type="entry name" value="LEUCINE-RICH REPEAT DOMAIN, L DOMAIN-CONTAINING PROTEIN"/>
    <property type="match status" value="1"/>
</dbReference>
<feature type="domain" description="DUF4216" evidence="2">
    <location>
        <begin position="23"/>
        <end position="93"/>
    </location>
</feature>
<evidence type="ECO:0000259" key="2">
    <source>
        <dbReference type="Pfam" id="PF13952"/>
    </source>
</evidence>
<reference evidence="3 4" key="1">
    <citation type="journal article" date="2023" name="G3 (Bethesda)">
        <title>A chromosome-length genome assembly and annotation of blackberry (Rubus argutus, cv. 'Hillquist').</title>
        <authorList>
            <person name="Bruna T."/>
            <person name="Aryal R."/>
            <person name="Dudchenko O."/>
            <person name="Sargent D.J."/>
            <person name="Mead D."/>
            <person name="Buti M."/>
            <person name="Cavallini A."/>
            <person name="Hytonen T."/>
            <person name="Andres J."/>
            <person name="Pham M."/>
            <person name="Weisz D."/>
            <person name="Mascagni F."/>
            <person name="Usai G."/>
            <person name="Natali L."/>
            <person name="Bassil N."/>
            <person name="Fernandez G.E."/>
            <person name="Lomsadze A."/>
            <person name="Armour M."/>
            <person name="Olukolu B."/>
            <person name="Poorten T."/>
            <person name="Britton C."/>
            <person name="Davik J."/>
            <person name="Ashrafi H."/>
            <person name="Aiden E.L."/>
            <person name="Borodovsky M."/>
            <person name="Worthington M."/>
        </authorList>
    </citation>
    <scope>NUCLEOTIDE SEQUENCE [LARGE SCALE GENOMIC DNA]</scope>
    <source>
        <strain evidence="3">PI 553951</strain>
    </source>
</reference>
<evidence type="ECO:0000256" key="1">
    <source>
        <dbReference type="SAM" id="MobiDB-lite"/>
    </source>
</evidence>
<proteinExistence type="predicted"/>
<dbReference type="PANTHER" id="PTHR48258">
    <property type="entry name" value="DUF4218 DOMAIN-CONTAINING PROTEIN-RELATED"/>
    <property type="match status" value="1"/>
</dbReference>
<protein>
    <recommendedName>
        <fullName evidence="2">DUF4216 domain-containing protein</fullName>
    </recommendedName>
</protein>
<dbReference type="EMBL" id="JBEDUW010000002">
    <property type="protein sequence ID" value="KAK9944011.1"/>
    <property type="molecule type" value="Genomic_DNA"/>
</dbReference>
<organism evidence="3 4">
    <name type="scientific">Rubus argutus</name>
    <name type="common">Southern blackberry</name>
    <dbReference type="NCBI Taxonomy" id="59490"/>
    <lineage>
        <taxon>Eukaryota</taxon>
        <taxon>Viridiplantae</taxon>
        <taxon>Streptophyta</taxon>
        <taxon>Embryophyta</taxon>
        <taxon>Tracheophyta</taxon>
        <taxon>Spermatophyta</taxon>
        <taxon>Magnoliopsida</taxon>
        <taxon>eudicotyledons</taxon>
        <taxon>Gunneridae</taxon>
        <taxon>Pentapetalae</taxon>
        <taxon>rosids</taxon>
        <taxon>fabids</taxon>
        <taxon>Rosales</taxon>
        <taxon>Rosaceae</taxon>
        <taxon>Rosoideae</taxon>
        <taxon>Rosoideae incertae sedis</taxon>
        <taxon>Rubus</taxon>
    </lineage>
</organism>
<dbReference type="InterPro" id="IPR025312">
    <property type="entry name" value="DUF4216"/>
</dbReference>